<keyword evidence="3" id="KW-1185">Reference proteome</keyword>
<dbReference type="RefSeq" id="XP_043033895.1">
    <property type="nucleotide sequence ID" value="XM_043184575.1"/>
</dbReference>
<evidence type="ECO:0000313" key="2">
    <source>
        <dbReference type="EMBL" id="KAG7440395.1"/>
    </source>
</evidence>
<name>A0A9P7VH07_9AGAR</name>
<feature type="compositionally biased region" description="Polar residues" evidence="1">
    <location>
        <begin position="13"/>
        <end position="22"/>
    </location>
</feature>
<dbReference type="AlphaFoldDB" id="A0A9P7VH07"/>
<organism evidence="2 3">
    <name type="scientific">Guyanagaster necrorhizus</name>
    <dbReference type="NCBI Taxonomy" id="856835"/>
    <lineage>
        <taxon>Eukaryota</taxon>
        <taxon>Fungi</taxon>
        <taxon>Dikarya</taxon>
        <taxon>Basidiomycota</taxon>
        <taxon>Agaricomycotina</taxon>
        <taxon>Agaricomycetes</taxon>
        <taxon>Agaricomycetidae</taxon>
        <taxon>Agaricales</taxon>
        <taxon>Marasmiineae</taxon>
        <taxon>Physalacriaceae</taxon>
        <taxon>Guyanagaster</taxon>
    </lineage>
</organism>
<evidence type="ECO:0000256" key="1">
    <source>
        <dbReference type="SAM" id="MobiDB-lite"/>
    </source>
</evidence>
<reference evidence="2" key="1">
    <citation type="submission" date="2020-11" db="EMBL/GenBank/DDBJ databases">
        <title>Adaptations for nitrogen fixation in a non-lichenized fungal sporocarp promotes dispersal by wood-feeding termites.</title>
        <authorList>
            <consortium name="DOE Joint Genome Institute"/>
            <person name="Koch R.A."/>
            <person name="Yoon G."/>
            <person name="Arayal U."/>
            <person name="Lail K."/>
            <person name="Amirebrahimi M."/>
            <person name="Labutti K."/>
            <person name="Lipzen A."/>
            <person name="Riley R."/>
            <person name="Barry K."/>
            <person name="Henrissat B."/>
            <person name="Grigoriev I.V."/>
            <person name="Herr J.R."/>
            <person name="Aime M.C."/>
        </authorList>
    </citation>
    <scope>NUCLEOTIDE SEQUENCE</scope>
    <source>
        <strain evidence="2">MCA 3950</strain>
    </source>
</reference>
<proteinExistence type="predicted"/>
<gene>
    <name evidence="2" type="ORF">BT62DRAFT_924065</name>
</gene>
<sequence length="182" mass="21107">MEEGSLLNLPRIPTSNPDSTDTLVEEEKAKYGKQWGSELDEEHRQLARIGQPTEWGPAPKAREHRRWLSGTEWNENPKDDPYTPDRWDNLRDDQDRSTKWNEDPKDDPYEVDQWDDTTNEGEGGPDGPLSNDESFDWTIKAKIPPQPSLRISNQTLQGFLHKKLTTLFLNSGFYQEFQNYTG</sequence>
<dbReference type="GeneID" id="66106872"/>
<comment type="caution">
    <text evidence="2">The sequence shown here is derived from an EMBL/GenBank/DDBJ whole genome shotgun (WGS) entry which is preliminary data.</text>
</comment>
<protein>
    <submittedName>
        <fullName evidence="2">Uncharacterized protein</fullName>
    </submittedName>
</protein>
<feature type="compositionally biased region" description="Basic and acidic residues" evidence="1">
    <location>
        <begin position="75"/>
        <end position="108"/>
    </location>
</feature>
<dbReference type="Proteomes" id="UP000812287">
    <property type="component" value="Unassembled WGS sequence"/>
</dbReference>
<feature type="region of interest" description="Disordered" evidence="1">
    <location>
        <begin position="1"/>
        <end position="134"/>
    </location>
</feature>
<accession>A0A9P7VH07</accession>
<feature type="compositionally biased region" description="Acidic residues" evidence="1">
    <location>
        <begin position="109"/>
        <end position="119"/>
    </location>
</feature>
<dbReference type="EMBL" id="MU250572">
    <property type="protein sequence ID" value="KAG7440395.1"/>
    <property type="molecule type" value="Genomic_DNA"/>
</dbReference>
<evidence type="ECO:0000313" key="3">
    <source>
        <dbReference type="Proteomes" id="UP000812287"/>
    </source>
</evidence>